<feature type="chain" id="PRO_5020907999" evidence="1">
    <location>
        <begin position="24"/>
        <end position="150"/>
    </location>
</feature>
<accession>A0A4U0TJD5</accession>
<dbReference type="EMBL" id="NAJL01000101">
    <property type="protein sequence ID" value="TKA21782.1"/>
    <property type="molecule type" value="Genomic_DNA"/>
</dbReference>
<evidence type="ECO:0000256" key="1">
    <source>
        <dbReference type="SAM" id="SignalP"/>
    </source>
</evidence>
<evidence type="ECO:0000313" key="3">
    <source>
        <dbReference type="Proteomes" id="UP000308549"/>
    </source>
</evidence>
<evidence type="ECO:0000313" key="2">
    <source>
        <dbReference type="EMBL" id="TKA21782.1"/>
    </source>
</evidence>
<name>A0A4U0TJD5_9PEZI</name>
<protein>
    <submittedName>
        <fullName evidence="2">Uncharacterized protein</fullName>
    </submittedName>
</protein>
<reference evidence="2 3" key="1">
    <citation type="submission" date="2017-03" db="EMBL/GenBank/DDBJ databases">
        <title>Genomes of endolithic fungi from Antarctica.</title>
        <authorList>
            <person name="Coleine C."/>
            <person name="Masonjones S."/>
            <person name="Stajich J.E."/>
        </authorList>
    </citation>
    <scope>NUCLEOTIDE SEQUENCE [LARGE SCALE GENOMIC DNA]</scope>
    <source>
        <strain evidence="2 3">CCFEE 6315</strain>
    </source>
</reference>
<dbReference type="AlphaFoldDB" id="A0A4U0TJD5"/>
<organism evidence="2 3">
    <name type="scientific">Salinomyces thailandicus</name>
    <dbReference type="NCBI Taxonomy" id="706561"/>
    <lineage>
        <taxon>Eukaryota</taxon>
        <taxon>Fungi</taxon>
        <taxon>Dikarya</taxon>
        <taxon>Ascomycota</taxon>
        <taxon>Pezizomycotina</taxon>
        <taxon>Dothideomycetes</taxon>
        <taxon>Dothideomycetidae</taxon>
        <taxon>Mycosphaerellales</taxon>
        <taxon>Teratosphaeriaceae</taxon>
        <taxon>Salinomyces</taxon>
    </lineage>
</organism>
<dbReference type="Proteomes" id="UP000308549">
    <property type="component" value="Unassembled WGS sequence"/>
</dbReference>
<sequence>MQPTASLLVAAFAALNILPTALAAPFYLGPWDSGILPPGYHPTGLENLPALDGTPVATVPEVAYAVPDGSREEPALDKSKRDTLMASDLNIPELEEPCECAIARYFATGFDLYSRSLERLDDNHEDTCKCAENPRTIEVFRKHFAAFDSD</sequence>
<proteinExistence type="predicted"/>
<keyword evidence="3" id="KW-1185">Reference proteome</keyword>
<comment type="caution">
    <text evidence="2">The sequence shown here is derived from an EMBL/GenBank/DDBJ whole genome shotgun (WGS) entry which is preliminary data.</text>
</comment>
<gene>
    <name evidence="2" type="ORF">B0A50_08703</name>
</gene>
<feature type="signal peptide" evidence="1">
    <location>
        <begin position="1"/>
        <end position="23"/>
    </location>
</feature>
<keyword evidence="1" id="KW-0732">Signal</keyword>